<organism evidence="2 3">
    <name type="scientific">Paenibacillus montanisoli</name>
    <dbReference type="NCBI Taxonomy" id="2081970"/>
    <lineage>
        <taxon>Bacteria</taxon>
        <taxon>Bacillati</taxon>
        <taxon>Bacillota</taxon>
        <taxon>Bacilli</taxon>
        <taxon>Bacillales</taxon>
        <taxon>Paenibacillaceae</taxon>
        <taxon>Paenibacillus</taxon>
    </lineage>
</organism>
<comment type="caution">
    <text evidence="2">The sequence shown here is derived from an EMBL/GenBank/DDBJ whole genome shotgun (WGS) entry which is preliminary data.</text>
</comment>
<dbReference type="InterPro" id="IPR036582">
    <property type="entry name" value="Mao_N_sf"/>
</dbReference>
<name>A0A328U5P0_9BACL</name>
<reference evidence="2 3" key="1">
    <citation type="submission" date="2018-06" db="EMBL/GenBank/DDBJ databases">
        <title>Paenibacillus montanisoli sp. nov., isolated from mountain area soil.</title>
        <authorList>
            <person name="Wu M."/>
        </authorList>
    </citation>
    <scope>NUCLEOTIDE SEQUENCE [LARGE SCALE GENOMIC DNA]</scope>
    <source>
        <strain evidence="2 3">RA17</strain>
    </source>
</reference>
<gene>
    <name evidence="2" type="ORF">DL346_02595</name>
</gene>
<sequence length="316" mass="35163">MKEMKNKVIAAAVTLSMLLPAGTSHVGAAKSSAKMLKSEMPIEVLYNARKIVFDVKPKMVDGTVLVPVRYVSEKLQATVTKQGSTILVVIGDKKIELTIGSKVADINGKIVTLPQPAIVENGRTLVPIRVISEGLGVSVRWDEVARFVWVGNEDVPKVEDVAELVDIKPFLPYYKGFEAFLDPYRTGKPATKAYVLNYSDFPVIINESIYYRWELVKDADGNQYIKSTTTQGGAMGTGLTFLSKGYKLRDRLERSRYRESINAFRIHYYSIVYGSDLDSIGDTNYSNFKIENVNYIGIKDTVGMNPAPILVDNPFQ</sequence>
<feature type="domain" description="Copper amine oxidase-like N-terminal" evidence="1">
    <location>
        <begin position="47"/>
        <end position="148"/>
    </location>
</feature>
<dbReference type="Pfam" id="PF07833">
    <property type="entry name" value="Cu_amine_oxidN1"/>
    <property type="match status" value="1"/>
</dbReference>
<evidence type="ECO:0000313" key="3">
    <source>
        <dbReference type="Proteomes" id="UP000249260"/>
    </source>
</evidence>
<evidence type="ECO:0000313" key="2">
    <source>
        <dbReference type="EMBL" id="RAP77392.1"/>
    </source>
</evidence>
<dbReference type="Proteomes" id="UP000249260">
    <property type="component" value="Unassembled WGS sequence"/>
</dbReference>
<dbReference type="EMBL" id="QLUW01000001">
    <property type="protein sequence ID" value="RAP77392.1"/>
    <property type="molecule type" value="Genomic_DNA"/>
</dbReference>
<evidence type="ECO:0000259" key="1">
    <source>
        <dbReference type="Pfam" id="PF07833"/>
    </source>
</evidence>
<dbReference type="InterPro" id="IPR012854">
    <property type="entry name" value="Cu_amine_oxidase-like_N"/>
</dbReference>
<dbReference type="SUPFAM" id="SSF55383">
    <property type="entry name" value="Copper amine oxidase, domain N"/>
    <property type="match status" value="2"/>
</dbReference>
<proteinExistence type="predicted"/>
<protein>
    <recommendedName>
        <fullName evidence="1">Copper amine oxidase-like N-terminal domain-containing protein</fullName>
    </recommendedName>
</protein>
<dbReference type="AlphaFoldDB" id="A0A328U5P0"/>
<dbReference type="OrthoDB" id="2020910at2"/>
<accession>A0A328U5P0</accession>
<keyword evidence="3" id="KW-1185">Reference proteome</keyword>
<dbReference type="Gene3D" id="3.30.457.10">
    <property type="entry name" value="Copper amine oxidase-like, N-terminal domain"/>
    <property type="match status" value="1"/>
</dbReference>